<protein>
    <submittedName>
        <fullName evidence="2">Uma2 family endonuclease</fullName>
    </submittedName>
</protein>
<reference evidence="2" key="2">
    <citation type="journal article" date="2015" name="Genome Announc.">
        <title>Draft Genome Sequence of Filamentous Marine Cyanobacterium Lyngbya confervoides Strain BDU141951.</title>
        <authorList>
            <person name="Chandrababunaidu M.M."/>
            <person name="Sen D."/>
            <person name="Tripathy S."/>
        </authorList>
    </citation>
    <scope>NUCLEOTIDE SEQUENCE</scope>
    <source>
        <strain evidence="2">BDU141951</strain>
    </source>
</reference>
<reference evidence="2" key="3">
    <citation type="submission" date="2020-02" db="EMBL/GenBank/DDBJ databases">
        <authorList>
            <person name="Sarangi A.N."/>
            <person name="Ghosh S."/>
            <person name="Mukherjee M."/>
            <person name="Tripathy S."/>
        </authorList>
    </citation>
    <scope>NUCLEOTIDE SEQUENCE</scope>
    <source>
        <strain evidence="2">BDU141951</strain>
    </source>
</reference>
<dbReference type="Gene3D" id="3.90.1570.10">
    <property type="entry name" value="tt1808, chain A"/>
    <property type="match status" value="1"/>
</dbReference>
<name>A0A0C1Y2X5_9CYAN</name>
<dbReference type="AlphaFoldDB" id="A0A0C1Y2X5"/>
<dbReference type="GO" id="GO:0004519">
    <property type="term" value="F:endonuclease activity"/>
    <property type="evidence" value="ECO:0007669"/>
    <property type="project" value="UniProtKB-KW"/>
</dbReference>
<dbReference type="CDD" id="cd06260">
    <property type="entry name" value="DUF820-like"/>
    <property type="match status" value="1"/>
</dbReference>
<keyword evidence="2" id="KW-0540">Nuclease</keyword>
<evidence type="ECO:0000259" key="1">
    <source>
        <dbReference type="Pfam" id="PF05685"/>
    </source>
</evidence>
<dbReference type="InterPro" id="IPR011335">
    <property type="entry name" value="Restrct_endonuc-II-like"/>
</dbReference>
<evidence type="ECO:0000313" key="2">
    <source>
        <dbReference type="EMBL" id="NEV66085.1"/>
    </source>
</evidence>
<keyword evidence="2" id="KW-0378">Hydrolase</keyword>
<gene>
    <name evidence="2" type="ORF">QQ91_003035</name>
</gene>
<organism evidence="2">
    <name type="scientific">Lyngbya confervoides BDU141951</name>
    <dbReference type="NCBI Taxonomy" id="1574623"/>
    <lineage>
        <taxon>Bacteria</taxon>
        <taxon>Bacillati</taxon>
        <taxon>Cyanobacteriota</taxon>
        <taxon>Cyanophyceae</taxon>
        <taxon>Oscillatoriophycideae</taxon>
        <taxon>Oscillatoriales</taxon>
        <taxon>Microcoleaceae</taxon>
        <taxon>Lyngbya</taxon>
    </lineage>
</organism>
<dbReference type="PANTHER" id="PTHR34107:SF2">
    <property type="entry name" value="SLL0888 PROTEIN"/>
    <property type="match status" value="1"/>
</dbReference>
<reference evidence="2" key="1">
    <citation type="submission" date="2014-11" db="EMBL/GenBank/DDBJ databases">
        <authorList>
            <person name="Malar M.C."/>
            <person name="Sen D."/>
            <person name="Tripathy S."/>
        </authorList>
    </citation>
    <scope>NUCLEOTIDE SEQUENCE</scope>
    <source>
        <strain evidence="2">BDU141951</strain>
    </source>
</reference>
<proteinExistence type="predicted"/>
<dbReference type="SUPFAM" id="SSF52980">
    <property type="entry name" value="Restriction endonuclease-like"/>
    <property type="match status" value="1"/>
</dbReference>
<dbReference type="InterPro" id="IPR008538">
    <property type="entry name" value="Uma2"/>
</dbReference>
<sequence>MLTTKLTLADFLSLEAGPESRCEFVDGEIVELPPESEENVVIASYLVAQLLRRFPFDWVRQGRTELVVSGRVRIPDLMVLGEDLVLALQGQSRSTITEEMPAPLLVVEVVSPGKVNEDRDYRYKRSQYAARRIGEYWIVDPSRDRVTVLTLVDGLYEAQELMVSDTLTSPQFPGLSLDVAQILNPRGES</sequence>
<feature type="domain" description="Putative restriction endonuclease" evidence="1">
    <location>
        <begin position="9"/>
        <end position="180"/>
    </location>
</feature>
<comment type="caution">
    <text evidence="2">The sequence shown here is derived from an EMBL/GenBank/DDBJ whole genome shotgun (WGS) entry which is preliminary data.</text>
</comment>
<dbReference type="PANTHER" id="PTHR34107">
    <property type="entry name" value="SLL0198 PROTEIN-RELATED"/>
    <property type="match status" value="1"/>
</dbReference>
<dbReference type="InterPro" id="IPR012296">
    <property type="entry name" value="Nuclease_put_TT1808"/>
</dbReference>
<accession>A0A0C1Y2X5</accession>
<dbReference type="EMBL" id="JTHE02000003">
    <property type="protein sequence ID" value="NEV66085.1"/>
    <property type="molecule type" value="Genomic_DNA"/>
</dbReference>
<keyword evidence="2" id="KW-0255">Endonuclease</keyword>
<dbReference type="Pfam" id="PF05685">
    <property type="entry name" value="Uma2"/>
    <property type="match status" value="1"/>
</dbReference>